<dbReference type="Proteomes" id="UP000076063">
    <property type="component" value="Unassembled WGS sequence"/>
</dbReference>
<dbReference type="AlphaFoldDB" id="A0A822WWI1"/>
<name>A0A822WWI1_9ENTR</name>
<organism evidence="1 2">
    <name type="scientific">Enterobacter bugandensis</name>
    <dbReference type="NCBI Taxonomy" id="881260"/>
    <lineage>
        <taxon>Bacteria</taxon>
        <taxon>Pseudomonadati</taxon>
        <taxon>Pseudomonadota</taxon>
        <taxon>Gammaproteobacteria</taxon>
        <taxon>Enterobacterales</taxon>
        <taxon>Enterobacteriaceae</taxon>
        <taxon>Enterobacter</taxon>
    </lineage>
</organism>
<keyword evidence="1" id="KW-0378">Hydrolase</keyword>
<keyword evidence="1" id="KW-0540">Nuclease</keyword>
<evidence type="ECO:0000313" key="1">
    <source>
        <dbReference type="EMBL" id="CZX57748.1"/>
    </source>
</evidence>
<gene>
    <name evidence="1" type="ORF">SAMEA2273372_02280</name>
</gene>
<dbReference type="EMBL" id="FJZI01000004">
    <property type="protein sequence ID" value="CZX57748.1"/>
    <property type="molecule type" value="Genomic_DNA"/>
</dbReference>
<dbReference type="Gene3D" id="1.10.30.50">
    <property type="match status" value="1"/>
</dbReference>
<dbReference type="GO" id="GO:0004519">
    <property type="term" value="F:endonuclease activity"/>
    <property type="evidence" value="ECO:0007669"/>
    <property type="project" value="UniProtKB-KW"/>
</dbReference>
<protein>
    <submittedName>
        <fullName evidence="1">HNH endonuclease</fullName>
    </submittedName>
</protein>
<accession>A0A822WWI1</accession>
<sequence>MIISIKKNWASIESKHNAFIMKKIQKHLDNAKKYHGPKSLATYFVDKTKDLITSNNLKDLALAARYYDFIISRNRNNKALIKVFKKNLADIFDYHNFITKTVGYDAYDLCSASKTRSCPYCNQSYAFTIRAQKKEFRPTLDHFFPKESYPHLALSLYNLVPSCSICNSSLKGRINFSKTPHLHPLFDNESIEFSLETTKSRKEIVGLVDINTKDFKIKIAHNNDAKSINSVNTFIIARRYESFIFEAVNFARCKIYYDELKGNNQIDIVNDIDESSALMFNHHAYQNQLLGKLLQGIYKQYSQQPSSIASRA</sequence>
<evidence type="ECO:0000313" key="2">
    <source>
        <dbReference type="Proteomes" id="UP000076063"/>
    </source>
</evidence>
<proteinExistence type="predicted"/>
<reference evidence="1 2" key="1">
    <citation type="submission" date="2016-03" db="EMBL/GenBank/DDBJ databases">
        <authorList>
            <consortium name="Pathogen Informatics"/>
        </authorList>
    </citation>
    <scope>NUCLEOTIDE SEQUENCE [LARGE SCALE GENOMIC DNA]</scope>
    <source>
        <strain evidence="2">e1527</strain>
    </source>
</reference>
<comment type="caution">
    <text evidence="1">The sequence shown here is derived from an EMBL/GenBank/DDBJ whole genome shotgun (WGS) entry which is preliminary data.</text>
</comment>
<keyword evidence="1" id="KW-0255">Endonuclease</keyword>